<dbReference type="EMBL" id="SBKQ01000005">
    <property type="protein sequence ID" value="RXR32997.1"/>
    <property type="molecule type" value="Genomic_DNA"/>
</dbReference>
<dbReference type="Gene3D" id="2.60.40.2700">
    <property type="match status" value="1"/>
</dbReference>
<feature type="signal peptide" evidence="1">
    <location>
        <begin position="1"/>
        <end position="21"/>
    </location>
</feature>
<dbReference type="Proteomes" id="UP000289734">
    <property type="component" value="Unassembled WGS sequence"/>
</dbReference>
<organism evidence="3 4">
    <name type="scientific">Flavobacterium piscinae</name>
    <dbReference type="NCBI Taxonomy" id="2506424"/>
    <lineage>
        <taxon>Bacteria</taxon>
        <taxon>Pseudomonadati</taxon>
        <taxon>Bacteroidota</taxon>
        <taxon>Flavobacteriia</taxon>
        <taxon>Flavobacteriales</taxon>
        <taxon>Flavobacteriaceae</taxon>
        <taxon>Flavobacterium</taxon>
    </lineage>
</organism>
<feature type="domain" description="Ig-like" evidence="2">
    <location>
        <begin position="326"/>
        <end position="408"/>
    </location>
</feature>
<dbReference type="Pfam" id="PF19081">
    <property type="entry name" value="Ig_7"/>
    <property type="match status" value="1"/>
</dbReference>
<dbReference type="OrthoDB" id="1652165at2"/>
<proteinExistence type="predicted"/>
<accession>A0A4Q1KSF9</accession>
<dbReference type="InterPro" id="IPR026341">
    <property type="entry name" value="T9SS_type_B"/>
</dbReference>
<evidence type="ECO:0000256" key="1">
    <source>
        <dbReference type="SAM" id="SignalP"/>
    </source>
</evidence>
<evidence type="ECO:0000313" key="3">
    <source>
        <dbReference type="EMBL" id="RXR32997.1"/>
    </source>
</evidence>
<sequence>MNRFATLFFFLLSFCSYKSYAQLGFCTGSKGEPIFTENFGNGTNYGPALPTGTTNYNFVVGNPNDGSYTLYYRTNLYSTWHYSLDHTPDATNGVNGKALIVNANASTTGDFYKRIVTGLCINTTFEFSAWVMNVYNPGSGFCGASEIPINVRFEIWNDTETVLLGSGDTGNIMGTASPLWQQFALVFTTGSETSVVLKMKNNGVGGCGNDLAIDDIEFRACGELTTVTSPPLTGQTYQACSNEIPLSLTFQAATTGVLPHFYQWQSSNDGTTWTDISGETSSTYTASAISSATYIRTKVAQDAANLNNSFCSTISNVFTVSFQNSPAVAVSDGNFEICGSDPFPTLSVTANAGSGVNWYDSPSGGNLLLSNSTTFIPTAAGIFYAETFDLSSNCVSDTRTPVSLTIVPLATATISATTPICSGNSTNVTFNGTPNAEVTYTIEGGSDQFITLNGSGTASLTTPVLNTPITYSIVSVASPVSASCNQLVSDSVTITVNQPPTATISGGQSLCSGANGTIQFVGTPNAIVYYEVNSGPIQSIVLNAIGERTVTISNITTTTVVTLTDVETIGINGCSQSINQSTTFTVVQSPTATLSVNTTSVCAGDTVTLTFTGTPNSQVTYNENSGVNQTIDLDASGTAVITTSAINSTTVYQLVSVELVQSPFCFQTINDVETITINPVPVATFSGNIDYCSGETIAILLSSNLTGTTFSWTVNQNGVAGATSDSGDQINQLLSATNDGTVTYTVTPFNNGCAGSPIIIVVNVYAIPTPTLTDGAICLLSGNTAAQPYLLDSGLDISTHSFVWYFENNLIPMANDSTYEANQIGEYGVVVTNLISGCVSPLETALVVESVLGESLLIEQSEAFSENPTITVTVVGGEGPFYYQLDDFGFQTSNVFTNVAPGFHTITVVDDSSCTNLTETATIINYPKFFTPNGDGLNDTWNISGVDGTSLIYIFDRYGKLIKQISPLGTGWDGTYNGQPVFSSDYWFTIDFAENGVPKTFKSHFSLKR</sequence>
<gene>
    <name evidence="3" type="ORF">EQG68_05760</name>
</gene>
<evidence type="ECO:0000259" key="2">
    <source>
        <dbReference type="Pfam" id="PF19081"/>
    </source>
</evidence>
<protein>
    <submittedName>
        <fullName evidence="3">T9SS type B sorting domain-containing protein</fullName>
    </submittedName>
</protein>
<dbReference type="NCBIfam" id="TIGR04131">
    <property type="entry name" value="Bac_Flav_CTERM"/>
    <property type="match status" value="1"/>
</dbReference>
<comment type="caution">
    <text evidence="3">The sequence shown here is derived from an EMBL/GenBank/DDBJ whole genome shotgun (WGS) entry which is preliminary data.</text>
</comment>
<name>A0A4Q1KSF9_9FLAO</name>
<keyword evidence="1" id="KW-0732">Signal</keyword>
<feature type="chain" id="PRO_5020276637" evidence="1">
    <location>
        <begin position="22"/>
        <end position="1009"/>
    </location>
</feature>
<keyword evidence="4" id="KW-1185">Reference proteome</keyword>
<evidence type="ECO:0000313" key="4">
    <source>
        <dbReference type="Proteomes" id="UP000289734"/>
    </source>
</evidence>
<dbReference type="AlphaFoldDB" id="A0A4Q1KSF9"/>
<reference evidence="4" key="1">
    <citation type="submission" date="2019-01" db="EMBL/GenBank/DDBJ databases">
        <title>Cytophagaceae bacterium strain CAR-16.</title>
        <authorList>
            <person name="Chen W.-M."/>
        </authorList>
    </citation>
    <scope>NUCLEOTIDE SEQUENCE [LARGE SCALE GENOMIC DNA]</scope>
    <source>
        <strain evidence="4">ICH-30</strain>
    </source>
</reference>
<dbReference type="InterPro" id="IPR044023">
    <property type="entry name" value="Ig_7"/>
</dbReference>
<dbReference type="RefSeq" id="WP_129463841.1">
    <property type="nucleotide sequence ID" value="NZ_SBKQ01000005.1"/>
</dbReference>
<dbReference type="Pfam" id="PF13585">
    <property type="entry name" value="CHU_C"/>
    <property type="match status" value="1"/>
</dbReference>